<reference evidence="1" key="1">
    <citation type="journal article" date="2020" name="Stud. Mycol.">
        <title>101 Dothideomycetes genomes: a test case for predicting lifestyles and emergence of pathogens.</title>
        <authorList>
            <person name="Haridas S."/>
            <person name="Albert R."/>
            <person name="Binder M."/>
            <person name="Bloem J."/>
            <person name="Labutti K."/>
            <person name="Salamov A."/>
            <person name="Andreopoulos B."/>
            <person name="Baker S."/>
            <person name="Barry K."/>
            <person name="Bills G."/>
            <person name="Bluhm B."/>
            <person name="Cannon C."/>
            <person name="Castanera R."/>
            <person name="Culley D."/>
            <person name="Daum C."/>
            <person name="Ezra D."/>
            <person name="Gonzalez J."/>
            <person name="Henrissat B."/>
            <person name="Kuo A."/>
            <person name="Liang C."/>
            <person name="Lipzen A."/>
            <person name="Lutzoni F."/>
            <person name="Magnuson J."/>
            <person name="Mondo S."/>
            <person name="Nolan M."/>
            <person name="Ohm R."/>
            <person name="Pangilinan J."/>
            <person name="Park H.-J."/>
            <person name="Ramirez L."/>
            <person name="Alfaro M."/>
            <person name="Sun H."/>
            <person name="Tritt A."/>
            <person name="Yoshinaga Y."/>
            <person name="Zwiers L.-H."/>
            <person name="Turgeon B."/>
            <person name="Goodwin S."/>
            <person name="Spatafora J."/>
            <person name="Crous P."/>
            <person name="Grigoriev I."/>
        </authorList>
    </citation>
    <scope>NUCLEOTIDE SEQUENCE</scope>
    <source>
        <strain evidence="1">CBS 279.74</strain>
    </source>
</reference>
<gene>
    <name evidence="1" type="ORF">K504DRAFT_79367</name>
</gene>
<dbReference type="Proteomes" id="UP000799428">
    <property type="component" value="Unassembled WGS sequence"/>
</dbReference>
<dbReference type="AlphaFoldDB" id="A0A6G1K0H4"/>
<keyword evidence="2" id="KW-1185">Reference proteome</keyword>
<sequence>MVTDNFERAISPIHGFKGAIWLASLCLVQQADSAVCDVSFQFLRQASDVKGYFDAIISSFIEKRVKKQRFRAGNVTFVRSRPCCSGLASWLAGDAWPGLVPAVPLP</sequence>
<dbReference type="EMBL" id="MU005776">
    <property type="protein sequence ID" value="KAF2706354.1"/>
    <property type="molecule type" value="Genomic_DNA"/>
</dbReference>
<protein>
    <submittedName>
        <fullName evidence="1">Uncharacterized protein</fullName>
    </submittedName>
</protein>
<accession>A0A6G1K0H4</accession>
<organism evidence="1 2">
    <name type="scientific">Pleomassaria siparia CBS 279.74</name>
    <dbReference type="NCBI Taxonomy" id="1314801"/>
    <lineage>
        <taxon>Eukaryota</taxon>
        <taxon>Fungi</taxon>
        <taxon>Dikarya</taxon>
        <taxon>Ascomycota</taxon>
        <taxon>Pezizomycotina</taxon>
        <taxon>Dothideomycetes</taxon>
        <taxon>Pleosporomycetidae</taxon>
        <taxon>Pleosporales</taxon>
        <taxon>Pleomassariaceae</taxon>
        <taxon>Pleomassaria</taxon>
    </lineage>
</organism>
<evidence type="ECO:0000313" key="1">
    <source>
        <dbReference type="EMBL" id="KAF2706354.1"/>
    </source>
</evidence>
<name>A0A6G1K0H4_9PLEO</name>
<evidence type="ECO:0000313" key="2">
    <source>
        <dbReference type="Proteomes" id="UP000799428"/>
    </source>
</evidence>
<proteinExistence type="predicted"/>